<keyword evidence="5" id="KW-1185">Reference proteome</keyword>
<accession>A0A1U7WZQ7</accession>
<name>A0A1U7WZQ7_NICSY</name>
<proteinExistence type="inferred from homology"/>
<dbReference type="KEGG" id="nsy:104231587"/>
<dbReference type="eggNOG" id="ENOG502QYCI">
    <property type="taxonomic scope" value="Eukaryota"/>
</dbReference>
<keyword evidence="2" id="KW-0808">Transferase</keyword>
<keyword evidence="3" id="KW-0012">Acyltransferase</keyword>
<dbReference type="PANTHER" id="PTHR31623:SF49">
    <property type="entry name" value="ACYLSUGAR ACYLTRANSFERASE 3-LIKE"/>
    <property type="match status" value="1"/>
</dbReference>
<protein>
    <submittedName>
        <fullName evidence="6">Deacetylvindoline O-acetyltransferase-like</fullName>
    </submittedName>
</protein>
<dbReference type="GO" id="GO:0016746">
    <property type="term" value="F:acyltransferase activity"/>
    <property type="evidence" value="ECO:0007669"/>
    <property type="project" value="UniProtKB-KW"/>
</dbReference>
<reference evidence="5" key="1">
    <citation type="journal article" date="2013" name="Genome Biol.">
        <title>Reference genomes and transcriptomes of Nicotiana sylvestris and Nicotiana tomentosiformis.</title>
        <authorList>
            <person name="Sierro N."/>
            <person name="Battey J.N."/>
            <person name="Ouadi S."/>
            <person name="Bovet L."/>
            <person name="Goepfert S."/>
            <person name="Bakaher N."/>
            <person name="Peitsch M.C."/>
            <person name="Ivanov N.V."/>
        </authorList>
    </citation>
    <scope>NUCLEOTIDE SEQUENCE [LARGE SCALE GENOMIC DNA]</scope>
</reference>
<gene>
    <name evidence="6" type="primary">LOC104231587</name>
</gene>
<dbReference type="AlphaFoldDB" id="A0A1U7WZQ7"/>
<evidence type="ECO:0000256" key="1">
    <source>
        <dbReference type="ARBA" id="ARBA00009861"/>
    </source>
</evidence>
<evidence type="ECO:0000313" key="5">
    <source>
        <dbReference type="Proteomes" id="UP000189701"/>
    </source>
</evidence>
<evidence type="ECO:0000256" key="2">
    <source>
        <dbReference type="ARBA" id="ARBA00022679"/>
    </source>
</evidence>
<evidence type="ECO:0000256" key="3">
    <source>
        <dbReference type="ARBA" id="ARBA00023315"/>
    </source>
</evidence>
<sequence>MANGRRSNDSGGENSKPRKINRSESETAKGRIERGGHTVVPSMCVCVRVKLAGYGVVGGVDSGEVRRATSAYVPIANFYSKPANNISQILENSLSKVLSSYYPFAGTIMDIKYVDCNDTGAEFLNVRISCPMSEVLDHTYNDAINIVFPPDLPWTSSFGRIPLVVQLSHFDSGGIAVSVCLSHKIADGYSLCKFLKDWAATVRHELDFEPSTQFDVHSFFPPIDDLPVVPDINPTRVEVATALLHKCGAHWCNFGLYNIDFGWGKPVRVTLATNSMKNHFIFLDSPNGKGIDALITLTEADMLIFESNKELLEFASPVVLPQE</sequence>
<evidence type="ECO:0000313" key="6">
    <source>
        <dbReference type="RefSeq" id="XP_009782896.1"/>
    </source>
</evidence>
<dbReference type="RefSeq" id="XP_009782896.1">
    <property type="nucleotide sequence ID" value="XM_009784594.1"/>
</dbReference>
<feature type="compositionally biased region" description="Basic and acidic residues" evidence="4">
    <location>
        <begin position="21"/>
        <end position="33"/>
    </location>
</feature>
<dbReference type="GeneID" id="104231587"/>
<evidence type="ECO:0000256" key="4">
    <source>
        <dbReference type="SAM" id="MobiDB-lite"/>
    </source>
</evidence>
<dbReference type="Pfam" id="PF02458">
    <property type="entry name" value="Transferase"/>
    <property type="match status" value="2"/>
</dbReference>
<comment type="similarity">
    <text evidence="1">Belongs to the plant acyltransferase family.</text>
</comment>
<dbReference type="InterPro" id="IPR023213">
    <property type="entry name" value="CAT-like_dom_sf"/>
</dbReference>
<dbReference type="Gene3D" id="3.30.559.10">
    <property type="entry name" value="Chloramphenicol acetyltransferase-like domain"/>
    <property type="match status" value="2"/>
</dbReference>
<feature type="region of interest" description="Disordered" evidence="4">
    <location>
        <begin position="1"/>
        <end position="33"/>
    </location>
</feature>
<dbReference type="PANTHER" id="PTHR31623">
    <property type="entry name" value="F21J9.9"/>
    <property type="match status" value="1"/>
</dbReference>
<dbReference type="Proteomes" id="UP000189701">
    <property type="component" value="Unplaced"/>
</dbReference>
<organism evidence="5 6">
    <name type="scientific">Nicotiana sylvestris</name>
    <name type="common">Wood tobacco</name>
    <name type="synonym">South American tobacco</name>
    <dbReference type="NCBI Taxonomy" id="4096"/>
    <lineage>
        <taxon>Eukaryota</taxon>
        <taxon>Viridiplantae</taxon>
        <taxon>Streptophyta</taxon>
        <taxon>Embryophyta</taxon>
        <taxon>Tracheophyta</taxon>
        <taxon>Spermatophyta</taxon>
        <taxon>Magnoliopsida</taxon>
        <taxon>eudicotyledons</taxon>
        <taxon>Gunneridae</taxon>
        <taxon>Pentapetalae</taxon>
        <taxon>asterids</taxon>
        <taxon>lamiids</taxon>
        <taxon>Solanales</taxon>
        <taxon>Solanaceae</taxon>
        <taxon>Nicotianoideae</taxon>
        <taxon>Nicotianeae</taxon>
        <taxon>Nicotiana</taxon>
    </lineage>
</organism>
<reference evidence="6" key="2">
    <citation type="submission" date="2025-08" db="UniProtKB">
        <authorList>
            <consortium name="RefSeq"/>
        </authorList>
    </citation>
    <scope>IDENTIFICATION</scope>
    <source>
        <tissue evidence="6">Leaf</tissue>
    </source>
</reference>